<evidence type="ECO:0000256" key="1">
    <source>
        <dbReference type="SAM" id="MobiDB-lite"/>
    </source>
</evidence>
<evidence type="ECO:0000313" key="2">
    <source>
        <dbReference type="EMBL" id="GLQ52903.1"/>
    </source>
</evidence>
<evidence type="ECO:0000313" key="3">
    <source>
        <dbReference type="Proteomes" id="UP001156691"/>
    </source>
</evidence>
<feature type="region of interest" description="Disordered" evidence="1">
    <location>
        <begin position="293"/>
        <end position="312"/>
    </location>
</feature>
<feature type="compositionally biased region" description="Basic and acidic residues" evidence="1">
    <location>
        <begin position="300"/>
        <end position="312"/>
    </location>
</feature>
<organism evidence="2 3">
    <name type="scientific">Devosia nitrariae</name>
    <dbReference type="NCBI Taxonomy" id="2071872"/>
    <lineage>
        <taxon>Bacteria</taxon>
        <taxon>Pseudomonadati</taxon>
        <taxon>Pseudomonadota</taxon>
        <taxon>Alphaproteobacteria</taxon>
        <taxon>Hyphomicrobiales</taxon>
        <taxon>Devosiaceae</taxon>
        <taxon>Devosia</taxon>
    </lineage>
</organism>
<protein>
    <submittedName>
        <fullName evidence="2">N-formylglutamate amidohydrolase</fullName>
    </submittedName>
</protein>
<comment type="caution">
    <text evidence="2">The sequence shown here is derived from an EMBL/GenBank/DDBJ whole genome shotgun (WGS) entry which is preliminary data.</text>
</comment>
<dbReference type="RefSeq" id="WP_284338374.1">
    <property type="nucleotide sequence ID" value="NZ_BSNS01000002.1"/>
</dbReference>
<dbReference type="Pfam" id="PF05013">
    <property type="entry name" value="FGase"/>
    <property type="match status" value="1"/>
</dbReference>
<dbReference type="Proteomes" id="UP001156691">
    <property type="component" value="Unassembled WGS sequence"/>
</dbReference>
<reference evidence="3" key="1">
    <citation type="journal article" date="2019" name="Int. J. Syst. Evol. Microbiol.">
        <title>The Global Catalogue of Microorganisms (GCM) 10K type strain sequencing project: providing services to taxonomists for standard genome sequencing and annotation.</title>
        <authorList>
            <consortium name="The Broad Institute Genomics Platform"/>
            <consortium name="The Broad Institute Genome Sequencing Center for Infectious Disease"/>
            <person name="Wu L."/>
            <person name="Ma J."/>
        </authorList>
    </citation>
    <scope>NUCLEOTIDE SEQUENCE [LARGE SCALE GENOMIC DNA]</scope>
    <source>
        <strain evidence="3">NBRC 112416</strain>
    </source>
</reference>
<dbReference type="Gene3D" id="3.40.630.40">
    <property type="entry name" value="Zn-dependent exopeptidases"/>
    <property type="match status" value="1"/>
</dbReference>
<sequence>MKLDAALIEDAATDTAVTVKWVSDAAVPLLLSFPHSGDRYPIDFGYAQSLPFNVIDYPSDKYVDELFSHADELKLSTIKANFPRAYIDVNRHQHDIDETMLEDPALWYGRLQPTALADGTTLFWSKAKEVDIYDRKLGRAEAKRRLATCYVLYHQALTSMIETARRRFGCAYVIDCHSMMQFDTTARGGRARPQIDIGTRYGESCAPEIAEKLVEAFARRGYEVGLNRRFAGGEITLRYGWPEIDQHLVQIELRRDLYMDEETRLKTDRFEAVRRDCSDVLAEFKQFITDRMAGRAPASEGEHRKEMGNTDA</sequence>
<gene>
    <name evidence="2" type="ORF">GCM10010862_01610</name>
</gene>
<dbReference type="InterPro" id="IPR007709">
    <property type="entry name" value="N-FG_amidohydro"/>
</dbReference>
<accession>A0ABQ5VYP9</accession>
<name>A0ABQ5VYP9_9HYPH</name>
<dbReference type="EMBL" id="BSNS01000002">
    <property type="protein sequence ID" value="GLQ52903.1"/>
    <property type="molecule type" value="Genomic_DNA"/>
</dbReference>
<proteinExistence type="predicted"/>
<dbReference type="SUPFAM" id="SSF53187">
    <property type="entry name" value="Zn-dependent exopeptidases"/>
    <property type="match status" value="1"/>
</dbReference>
<keyword evidence="3" id="KW-1185">Reference proteome</keyword>